<dbReference type="PANTHER" id="PTHR42341:SF1">
    <property type="entry name" value="HYDROPHOBIN"/>
    <property type="match status" value="1"/>
</dbReference>
<feature type="chain" id="PRO_5042871181" description="Hydrophobin" evidence="4">
    <location>
        <begin position="18"/>
        <end position="97"/>
    </location>
</feature>
<evidence type="ECO:0000313" key="5">
    <source>
        <dbReference type="EMBL" id="KAK5631222.1"/>
    </source>
</evidence>
<dbReference type="Pfam" id="PF06766">
    <property type="entry name" value="Hydrophobin_2"/>
    <property type="match status" value="1"/>
</dbReference>
<dbReference type="GO" id="GO:0005576">
    <property type="term" value="C:extracellular region"/>
    <property type="evidence" value="ECO:0007669"/>
    <property type="project" value="InterPro"/>
</dbReference>
<comment type="caution">
    <text evidence="5">The sequence shown here is derived from an EMBL/GenBank/DDBJ whole genome shotgun (WGS) entry which is preliminary data.</text>
</comment>
<keyword evidence="3" id="KW-1015">Disulfide bond</keyword>
<reference evidence="5 6" key="1">
    <citation type="submission" date="2023-10" db="EMBL/GenBank/DDBJ databases">
        <title>Draft genome sequence of Xylaria bambusicola isolate GMP-LS, the root and basal stem rot pathogen of sugarcane in Indonesia.</title>
        <authorList>
            <person name="Selvaraj P."/>
            <person name="Muralishankar V."/>
            <person name="Muruganantham S."/>
            <person name="Sp S."/>
            <person name="Haryani S."/>
            <person name="Lau K.J.X."/>
            <person name="Naqvi N.I."/>
        </authorList>
    </citation>
    <scope>NUCLEOTIDE SEQUENCE [LARGE SCALE GENOMIC DNA]</scope>
    <source>
        <strain evidence="5">GMP-LS</strain>
    </source>
</reference>
<accession>A0AAN7Z766</accession>
<evidence type="ECO:0000256" key="1">
    <source>
        <dbReference type="ARBA" id="ARBA00004196"/>
    </source>
</evidence>
<gene>
    <name evidence="5" type="ORF">RRF57_006936</name>
</gene>
<dbReference type="InterPro" id="IPR010636">
    <property type="entry name" value="Class_II_hydrophobin"/>
</dbReference>
<dbReference type="Proteomes" id="UP001305414">
    <property type="component" value="Unassembled WGS sequence"/>
</dbReference>
<comment type="subcellular location">
    <subcellularLocation>
        <location evidence="1">Cell envelope</location>
    </subcellularLocation>
</comment>
<keyword evidence="6" id="KW-1185">Reference proteome</keyword>
<evidence type="ECO:0000256" key="4">
    <source>
        <dbReference type="SAM" id="SignalP"/>
    </source>
</evidence>
<keyword evidence="4" id="KW-0732">Signal</keyword>
<dbReference type="Gene3D" id="3.20.120.10">
    <property type="entry name" value="Hydrophobin"/>
    <property type="match status" value="1"/>
</dbReference>
<feature type="signal peptide" evidence="4">
    <location>
        <begin position="1"/>
        <end position="17"/>
    </location>
</feature>
<name>A0AAN7Z766_9PEZI</name>
<dbReference type="PANTHER" id="PTHR42341">
    <property type="entry name" value="HYDROPHOBIN"/>
    <property type="match status" value="1"/>
</dbReference>
<evidence type="ECO:0008006" key="7">
    <source>
        <dbReference type="Google" id="ProtNLM"/>
    </source>
</evidence>
<protein>
    <recommendedName>
        <fullName evidence="7">Hydrophobin</fullName>
    </recommendedName>
</protein>
<dbReference type="InterPro" id="IPR036686">
    <property type="entry name" value="Class_II_Hydrophobin_sf"/>
</dbReference>
<sequence>MEFTTMFITLLATTAMANPVKRNGGNPTPYDACPDGLYSNLQCCATDILGVADLNCASPSEVPTSPDSFESICAEGGKAAACCVVPVTPWDLISNVK</sequence>
<evidence type="ECO:0000313" key="6">
    <source>
        <dbReference type="Proteomes" id="UP001305414"/>
    </source>
</evidence>
<organism evidence="5 6">
    <name type="scientific">Xylaria bambusicola</name>
    <dbReference type="NCBI Taxonomy" id="326684"/>
    <lineage>
        <taxon>Eukaryota</taxon>
        <taxon>Fungi</taxon>
        <taxon>Dikarya</taxon>
        <taxon>Ascomycota</taxon>
        <taxon>Pezizomycotina</taxon>
        <taxon>Sordariomycetes</taxon>
        <taxon>Xylariomycetidae</taxon>
        <taxon>Xylariales</taxon>
        <taxon>Xylariaceae</taxon>
        <taxon>Xylaria</taxon>
    </lineage>
</organism>
<dbReference type="EMBL" id="JAWHQM010000019">
    <property type="protein sequence ID" value="KAK5631222.1"/>
    <property type="molecule type" value="Genomic_DNA"/>
</dbReference>
<dbReference type="AlphaFoldDB" id="A0AAN7Z766"/>
<dbReference type="CDD" id="cd23508">
    <property type="entry name" value="hydrophobin_II"/>
    <property type="match status" value="1"/>
</dbReference>
<evidence type="ECO:0000256" key="3">
    <source>
        <dbReference type="ARBA" id="ARBA00023157"/>
    </source>
</evidence>
<dbReference type="SUPFAM" id="SSF101751">
    <property type="entry name" value="Hydrophobin II, HfbII"/>
    <property type="match status" value="1"/>
</dbReference>
<comment type="similarity">
    <text evidence="2">Belongs to the cerato-ulmin hydrophobin family.</text>
</comment>
<proteinExistence type="inferred from homology"/>
<evidence type="ECO:0000256" key="2">
    <source>
        <dbReference type="ARBA" id="ARBA00009576"/>
    </source>
</evidence>